<dbReference type="KEGG" id="haz:A9404_06755"/>
<sequence>MTVPLFTSKTTRIGVDISSTTVKVLMLEKHRNNYRPTAFAVEPLSPGAVQDKVITDPDIVAGALSRALSRSRAKTKHIVMAVPSAATVSRVLTISNPGNEFELEEQVRMEADQYIPFPIDEVSLDFETLHADTGNKQKKKDEESALKVIMAATRSTNVESRIAVAEAAGLTVDIVDIESFAVQNAYTEIIAPALSAEDRAQPVALLDIGANSSTINVFSGDNIIYTKEHPFGGKQLTNDIAVYYGLSLEEAEEKKRNDTLPEDYHRKVLQPFIDNMAMQVERFIQYFYSEANGGSIGLILLGGGTANTLGAIERINNETGIRTRTANPFAAIGQGSRISAELLANHGSSMLIACGLALRSFDA</sequence>
<dbReference type="InterPro" id="IPR003494">
    <property type="entry name" value="SHS2_FtsA"/>
</dbReference>
<keyword evidence="3" id="KW-1185">Reference proteome</keyword>
<dbReference type="PANTHER" id="PTHR32432">
    <property type="entry name" value="CELL DIVISION PROTEIN FTSA-RELATED"/>
    <property type="match status" value="1"/>
</dbReference>
<dbReference type="EMBL" id="CP016027">
    <property type="protein sequence ID" value="ANJ67124.1"/>
    <property type="molecule type" value="Genomic_DNA"/>
</dbReference>
<dbReference type="OrthoDB" id="9773403at2"/>
<dbReference type="SUPFAM" id="SSF53067">
    <property type="entry name" value="Actin-like ATPase domain"/>
    <property type="match status" value="2"/>
</dbReference>
<name>A0A191ZGV9_9GAMM</name>
<feature type="domain" description="SHS2" evidence="1">
    <location>
        <begin position="12"/>
        <end position="186"/>
    </location>
</feature>
<accession>A0A191ZGV9</accession>
<dbReference type="SMART" id="SM00842">
    <property type="entry name" value="FtsA"/>
    <property type="match status" value="1"/>
</dbReference>
<evidence type="ECO:0000313" key="3">
    <source>
        <dbReference type="Proteomes" id="UP000078596"/>
    </source>
</evidence>
<dbReference type="Pfam" id="PF11104">
    <property type="entry name" value="PilM_2"/>
    <property type="match status" value="1"/>
</dbReference>
<reference evidence="2 3" key="1">
    <citation type="submission" date="2016-06" db="EMBL/GenBank/DDBJ databases">
        <title>Insight into the functional genes involving in sulfur oxidation in Pearl River water.</title>
        <authorList>
            <person name="Luo J."/>
            <person name="Tan X."/>
            <person name="Lin W."/>
        </authorList>
    </citation>
    <scope>NUCLEOTIDE SEQUENCE [LARGE SCALE GENOMIC DNA]</scope>
    <source>
        <strain evidence="2 3">LS2</strain>
    </source>
</reference>
<dbReference type="PIRSF" id="PIRSF019169">
    <property type="entry name" value="PilM"/>
    <property type="match status" value="1"/>
</dbReference>
<protein>
    <recommendedName>
        <fullName evidence="1">SHS2 domain-containing protein</fullName>
    </recommendedName>
</protein>
<evidence type="ECO:0000259" key="1">
    <source>
        <dbReference type="SMART" id="SM00842"/>
    </source>
</evidence>
<proteinExistence type="predicted"/>
<dbReference type="Proteomes" id="UP000078596">
    <property type="component" value="Chromosome"/>
</dbReference>
<dbReference type="STRING" id="1860122.A9404_06755"/>
<dbReference type="AlphaFoldDB" id="A0A191ZGV9"/>
<dbReference type="InterPro" id="IPR005883">
    <property type="entry name" value="PilM"/>
</dbReference>
<dbReference type="CDD" id="cd24049">
    <property type="entry name" value="ASKHA_NBD_PilM"/>
    <property type="match status" value="1"/>
</dbReference>
<dbReference type="PANTHER" id="PTHR32432:SF3">
    <property type="entry name" value="ETHANOLAMINE UTILIZATION PROTEIN EUTJ"/>
    <property type="match status" value="1"/>
</dbReference>
<dbReference type="NCBIfam" id="TIGR01175">
    <property type="entry name" value="pilM"/>
    <property type="match status" value="1"/>
</dbReference>
<dbReference type="Gene3D" id="3.30.420.40">
    <property type="match status" value="2"/>
</dbReference>
<evidence type="ECO:0000313" key="2">
    <source>
        <dbReference type="EMBL" id="ANJ67124.1"/>
    </source>
</evidence>
<dbReference type="Gene3D" id="3.30.1490.300">
    <property type="match status" value="1"/>
</dbReference>
<gene>
    <name evidence="2" type="ORF">A9404_06755</name>
</gene>
<dbReference type="InterPro" id="IPR050696">
    <property type="entry name" value="FtsA/MreB"/>
</dbReference>
<dbReference type="InterPro" id="IPR043129">
    <property type="entry name" value="ATPase_NBD"/>
</dbReference>
<dbReference type="GO" id="GO:0051301">
    <property type="term" value="P:cell division"/>
    <property type="evidence" value="ECO:0007669"/>
    <property type="project" value="InterPro"/>
</dbReference>
<organism evidence="2 3">
    <name type="scientific">Halothiobacillus diazotrophicus</name>
    <dbReference type="NCBI Taxonomy" id="1860122"/>
    <lineage>
        <taxon>Bacteria</taxon>
        <taxon>Pseudomonadati</taxon>
        <taxon>Pseudomonadota</taxon>
        <taxon>Gammaproteobacteria</taxon>
        <taxon>Chromatiales</taxon>
        <taxon>Halothiobacillaceae</taxon>
        <taxon>Halothiobacillus</taxon>
    </lineage>
</organism>
<dbReference type="RefSeq" id="WP_066099486.1">
    <property type="nucleotide sequence ID" value="NZ_CP016027.1"/>
</dbReference>